<dbReference type="InterPro" id="IPR000971">
    <property type="entry name" value="Globin"/>
</dbReference>
<protein>
    <recommendedName>
        <fullName evidence="1">Globin domain-containing protein</fullName>
    </recommendedName>
</protein>
<name>A0AA36DIL0_9BILA</name>
<dbReference type="GO" id="GO:0020037">
    <property type="term" value="F:heme binding"/>
    <property type="evidence" value="ECO:0007669"/>
    <property type="project" value="InterPro"/>
</dbReference>
<dbReference type="InterPro" id="IPR009050">
    <property type="entry name" value="Globin-like_sf"/>
</dbReference>
<dbReference type="SUPFAM" id="SSF46458">
    <property type="entry name" value="Globin-like"/>
    <property type="match status" value="1"/>
</dbReference>
<dbReference type="EMBL" id="CATQJA010002709">
    <property type="protein sequence ID" value="CAJ0587246.1"/>
    <property type="molecule type" value="Genomic_DNA"/>
</dbReference>
<dbReference type="Gene3D" id="1.10.490.10">
    <property type="entry name" value="Globins"/>
    <property type="match status" value="1"/>
</dbReference>
<comment type="caution">
    <text evidence="2">The sequence shown here is derived from an EMBL/GenBank/DDBJ whole genome shotgun (WGS) entry which is preliminary data.</text>
</comment>
<gene>
    <name evidence="2" type="ORF">MSPICULIGERA_LOCUS25223</name>
</gene>
<evidence type="ECO:0000313" key="2">
    <source>
        <dbReference type="EMBL" id="CAJ0587246.1"/>
    </source>
</evidence>
<evidence type="ECO:0000313" key="3">
    <source>
        <dbReference type="Proteomes" id="UP001177023"/>
    </source>
</evidence>
<feature type="domain" description="Globin" evidence="1">
    <location>
        <begin position="13"/>
        <end position="166"/>
    </location>
</feature>
<dbReference type="AlphaFoldDB" id="A0AA36DIL0"/>
<dbReference type="InterPro" id="IPR012292">
    <property type="entry name" value="Globin/Proto"/>
</dbReference>
<dbReference type="PROSITE" id="PS01033">
    <property type="entry name" value="GLOBIN"/>
    <property type="match status" value="1"/>
</dbReference>
<reference evidence="2" key="1">
    <citation type="submission" date="2023-06" db="EMBL/GenBank/DDBJ databases">
        <authorList>
            <person name="Delattre M."/>
        </authorList>
    </citation>
    <scope>NUCLEOTIDE SEQUENCE</scope>
    <source>
        <strain evidence="2">AF72</strain>
    </source>
</reference>
<proteinExistence type="predicted"/>
<evidence type="ECO:0000259" key="1">
    <source>
        <dbReference type="PROSITE" id="PS01033"/>
    </source>
</evidence>
<keyword evidence="3" id="KW-1185">Reference proteome</keyword>
<sequence length="190" mass="21413">MGNCSTHVHHNIGLNEEEITAVKDSWNRAKSENIGRQILATLLEKKPQFAVIYGIPEDAVTKKAMYTNNQFQLQAYRIQNFLDTAVSSLGFCPMNSVWDMARRIGQIHFYKGVNFGADNYLIFKRVTIDEILALDLASTYSEYCPLRLGWNKLMNEIVKEMKKGFLEEALGSCGDENGNRALTIAGVDDP</sequence>
<accession>A0AA36DIL0</accession>
<organism evidence="2 3">
    <name type="scientific">Mesorhabditis spiculigera</name>
    <dbReference type="NCBI Taxonomy" id="96644"/>
    <lineage>
        <taxon>Eukaryota</taxon>
        <taxon>Metazoa</taxon>
        <taxon>Ecdysozoa</taxon>
        <taxon>Nematoda</taxon>
        <taxon>Chromadorea</taxon>
        <taxon>Rhabditida</taxon>
        <taxon>Rhabditina</taxon>
        <taxon>Rhabditomorpha</taxon>
        <taxon>Rhabditoidea</taxon>
        <taxon>Rhabditidae</taxon>
        <taxon>Mesorhabditinae</taxon>
        <taxon>Mesorhabditis</taxon>
    </lineage>
</organism>
<dbReference type="Proteomes" id="UP001177023">
    <property type="component" value="Unassembled WGS sequence"/>
</dbReference>
<dbReference type="GO" id="GO:0019825">
    <property type="term" value="F:oxygen binding"/>
    <property type="evidence" value="ECO:0007669"/>
    <property type="project" value="InterPro"/>
</dbReference>
<feature type="non-terminal residue" evidence="2">
    <location>
        <position position="1"/>
    </location>
</feature>